<keyword evidence="3 6" id="KW-0812">Transmembrane</keyword>
<feature type="transmembrane region" description="Helical" evidence="6">
    <location>
        <begin position="245"/>
        <end position="270"/>
    </location>
</feature>
<gene>
    <name evidence="7" type="ORF">CDQ92_11405</name>
</gene>
<dbReference type="Proteomes" id="UP000197361">
    <property type="component" value="Unassembled WGS sequence"/>
</dbReference>
<feature type="transmembrane region" description="Helical" evidence="6">
    <location>
        <begin position="116"/>
        <end position="137"/>
    </location>
</feature>
<evidence type="ECO:0000256" key="1">
    <source>
        <dbReference type="ARBA" id="ARBA00004141"/>
    </source>
</evidence>
<dbReference type="GO" id="GO:0016020">
    <property type="term" value="C:membrane"/>
    <property type="evidence" value="ECO:0007669"/>
    <property type="project" value="UniProtKB-SubCell"/>
</dbReference>
<dbReference type="Pfam" id="PF04610">
    <property type="entry name" value="TrbL"/>
    <property type="match status" value="1"/>
</dbReference>
<feature type="transmembrane region" description="Helical" evidence="6">
    <location>
        <begin position="188"/>
        <end position="211"/>
    </location>
</feature>
<evidence type="ECO:0000313" key="7">
    <source>
        <dbReference type="EMBL" id="OWQ95437.1"/>
    </source>
</evidence>
<comment type="subcellular location">
    <subcellularLocation>
        <location evidence="1">Membrane</location>
        <topology evidence="1">Multi-pass membrane protein</topology>
    </subcellularLocation>
</comment>
<feature type="transmembrane region" description="Helical" evidence="6">
    <location>
        <begin position="69"/>
        <end position="95"/>
    </location>
</feature>
<dbReference type="GO" id="GO:0030255">
    <property type="term" value="P:protein secretion by the type IV secretion system"/>
    <property type="evidence" value="ECO:0007669"/>
    <property type="project" value="InterPro"/>
</dbReference>
<protein>
    <submittedName>
        <fullName evidence="7">Type IV secretion system protein VirB6</fullName>
    </submittedName>
</protein>
<evidence type="ECO:0000256" key="2">
    <source>
        <dbReference type="ARBA" id="ARBA00007802"/>
    </source>
</evidence>
<dbReference type="AlphaFoldDB" id="A0A246JQZ8"/>
<comment type="similarity">
    <text evidence="2">Belongs to the TrbL/VirB6 family.</text>
</comment>
<accession>A0A246JQZ8</accession>
<evidence type="ECO:0000313" key="8">
    <source>
        <dbReference type="Proteomes" id="UP000197361"/>
    </source>
</evidence>
<proteinExistence type="inferred from homology"/>
<keyword evidence="5 6" id="KW-0472">Membrane</keyword>
<dbReference type="InterPro" id="IPR007688">
    <property type="entry name" value="Conjugal_tfr_TrbL/VirB6"/>
</dbReference>
<organism evidence="7 8">
    <name type="scientific">Sphingopyxis bauzanensis</name>
    <dbReference type="NCBI Taxonomy" id="651663"/>
    <lineage>
        <taxon>Bacteria</taxon>
        <taxon>Pseudomonadati</taxon>
        <taxon>Pseudomonadota</taxon>
        <taxon>Alphaproteobacteria</taxon>
        <taxon>Sphingomonadales</taxon>
        <taxon>Sphingomonadaceae</taxon>
        <taxon>Sphingopyxis</taxon>
    </lineage>
</organism>
<evidence type="ECO:0000256" key="4">
    <source>
        <dbReference type="ARBA" id="ARBA00022989"/>
    </source>
</evidence>
<evidence type="ECO:0000256" key="3">
    <source>
        <dbReference type="ARBA" id="ARBA00022692"/>
    </source>
</evidence>
<keyword evidence="8" id="KW-1185">Reference proteome</keyword>
<feature type="transmembrane region" description="Helical" evidence="6">
    <location>
        <begin position="218"/>
        <end position="239"/>
    </location>
</feature>
<dbReference type="EMBL" id="NISK01000003">
    <property type="protein sequence ID" value="OWQ95437.1"/>
    <property type="molecule type" value="Genomic_DNA"/>
</dbReference>
<comment type="caution">
    <text evidence="7">The sequence shown here is derived from an EMBL/GenBank/DDBJ whole genome shotgun (WGS) entry which is preliminary data.</text>
</comment>
<sequence length="374" mass="39067">MVGQRCAGWITTRGGYGQLPRGGVRQVATPDRSISANQDPRRDMDFTDHVFTAMFEALDNALAAIVGKYAAVIGVVSPALRIGIVIYISLLGYAIMRGAVQYPFREYAYRGCQLAVLYFAVTSLYGTQIGMFALGGLPGQFANALGGADVGGLGGFYDKLAGTGFESANTMRKIAANYQDTQGALPDIGYAVFAGFLVVIVIIATLLCAAIGFVISAFGLFALALLSVVGPLFVAALLFESTRGYFFAWLGACINYLMLIVFALVLTLFLTQTGETIIATISENDDIGMAAIKALAFYALGFFFFLQIPSLAASLGGGGPALANQFASAIAAAGGFVVGRGATGAQATSRAIERGFARGIARMRTSGSISRGAV</sequence>
<keyword evidence="4 6" id="KW-1133">Transmembrane helix</keyword>
<feature type="transmembrane region" description="Helical" evidence="6">
    <location>
        <begin position="290"/>
        <end position="308"/>
    </location>
</feature>
<name>A0A246JQZ8_9SPHN</name>
<evidence type="ECO:0000256" key="5">
    <source>
        <dbReference type="ARBA" id="ARBA00023136"/>
    </source>
</evidence>
<evidence type="ECO:0000256" key="6">
    <source>
        <dbReference type="SAM" id="Phobius"/>
    </source>
</evidence>
<reference evidence="7 8" key="1">
    <citation type="journal article" date="2010" name="Int. J. Syst. Evol. Microbiol.">
        <title>Sphingopyxis bauzanensis sp. nov., a psychrophilic bacterium isolated from soil.</title>
        <authorList>
            <person name="Zhang D.C."/>
            <person name="Liu H.C."/>
            <person name="Xin Y.H."/>
            <person name="Zhou Y.G."/>
            <person name="Schinner F."/>
            <person name="Margesin R."/>
        </authorList>
    </citation>
    <scope>NUCLEOTIDE SEQUENCE [LARGE SCALE GENOMIC DNA]</scope>
    <source>
        <strain evidence="7 8">DSM 22271</strain>
    </source>
</reference>